<accession>A0A9W6CIS6</accession>
<dbReference type="PANTHER" id="PTHR42792:SF2">
    <property type="entry name" value="FLAGELLIN"/>
    <property type="match status" value="1"/>
</dbReference>
<reference evidence="7 9" key="2">
    <citation type="submission" date="2023-07" db="EMBL/GenBank/DDBJ databases">
        <title>Genomic Encyclopedia of Type Strains, Phase IV (KMG-IV): sequencing the most valuable type-strain genomes for metagenomic binning, comparative biology and taxonomic classification.</title>
        <authorList>
            <person name="Goeker M."/>
        </authorList>
    </citation>
    <scope>NUCLEOTIDE SEQUENCE [LARGE SCALE GENOMIC DNA]</scope>
    <source>
        <strain evidence="7 9">DSM 338</strain>
    </source>
</reference>
<evidence type="ECO:0000256" key="3">
    <source>
        <dbReference type="RuleBase" id="RU362073"/>
    </source>
</evidence>
<dbReference type="Proteomes" id="UP001245370">
    <property type="component" value="Unassembled WGS sequence"/>
</dbReference>
<keyword evidence="2 3" id="KW-0975">Bacterial flagellum</keyword>
<keyword evidence="3" id="KW-0964">Secreted</keyword>
<dbReference type="Gene3D" id="1.20.1330.10">
    <property type="entry name" value="f41 fragment of flagellin, N-terminal domain"/>
    <property type="match status" value="1"/>
</dbReference>
<keyword evidence="9" id="KW-1185">Reference proteome</keyword>
<dbReference type="GO" id="GO:0005198">
    <property type="term" value="F:structural molecule activity"/>
    <property type="evidence" value="ECO:0007669"/>
    <property type="project" value="UniProtKB-UniRule"/>
</dbReference>
<feature type="domain" description="Flagellin N-terminal" evidence="4">
    <location>
        <begin position="6"/>
        <end position="135"/>
    </location>
</feature>
<comment type="similarity">
    <text evidence="1 3">Belongs to the bacterial flagellin family.</text>
</comment>
<dbReference type="RefSeq" id="WP_169124867.1">
    <property type="nucleotide sequence ID" value="NZ_BSDO01000001.1"/>
</dbReference>
<protein>
    <recommendedName>
        <fullName evidence="3">Flagellin</fullName>
    </recommendedName>
</protein>
<reference evidence="6" key="1">
    <citation type="submission" date="2022-12" db="EMBL/GenBank/DDBJ databases">
        <title>Reference genome sequencing for broad-spectrum identification of bacterial and archaeal isolates by mass spectrometry.</title>
        <authorList>
            <person name="Sekiguchi Y."/>
            <person name="Tourlousse D.M."/>
        </authorList>
    </citation>
    <scope>NUCLEOTIDE SEQUENCE</scope>
    <source>
        <strain evidence="6">301</strain>
    </source>
</reference>
<evidence type="ECO:0000313" key="8">
    <source>
        <dbReference type="Proteomes" id="UP001144397"/>
    </source>
</evidence>
<evidence type="ECO:0000256" key="2">
    <source>
        <dbReference type="ARBA" id="ARBA00023143"/>
    </source>
</evidence>
<organism evidence="6 8">
    <name type="scientific">Xanthobacter flavus</name>
    <dbReference type="NCBI Taxonomy" id="281"/>
    <lineage>
        <taxon>Bacteria</taxon>
        <taxon>Pseudomonadati</taxon>
        <taxon>Pseudomonadota</taxon>
        <taxon>Alphaproteobacteria</taxon>
        <taxon>Hyphomicrobiales</taxon>
        <taxon>Xanthobacteraceae</taxon>
        <taxon>Xanthobacter</taxon>
    </lineage>
</organism>
<dbReference type="EMBL" id="BSDO01000001">
    <property type="protein sequence ID" value="GLI20435.1"/>
    <property type="molecule type" value="Genomic_DNA"/>
</dbReference>
<comment type="function">
    <text evidence="3">Flagellin is the subunit protein which polymerizes to form the filaments of bacterial flagella.</text>
</comment>
<dbReference type="InterPro" id="IPR001029">
    <property type="entry name" value="Flagellin_N"/>
</dbReference>
<proteinExistence type="inferred from homology"/>
<dbReference type="InterPro" id="IPR001492">
    <property type="entry name" value="Flagellin"/>
</dbReference>
<sequence length="347" mass="35677">MTSLITNNSAMVALQTLRTINSNLDTTNAHVSTGKRINSANDGAAYWSIATTLTSDNGALGAVKDAMSLDKNSVDAASSGVNAVVASLAKIKNNLTAALSPNVDRAKLQTEISSYVSEIKTTADNTVMNGSNWLSVDTSASGFNGTKNLLSSFSRTGSTVTVGSTSIDTGSFTVYDASTTGTSTGTSTTLDKAVTAVATAANVTAGATVTVDTTAGSLKGFMDTKYVIGGTATAGTEAITDFDVSGLGNTDADLAKIQAYVKIVDATMQQLQNGATTLGTTSTRLDSQQTFAQSLIDLNTSSIGTLVDANMEEESTKLKALQTQQQLAVQSLSIANSSSQNVMTLFR</sequence>
<keyword evidence="6" id="KW-0282">Flagellum</keyword>
<dbReference type="PRINTS" id="PR00207">
    <property type="entry name" value="FLAGELLIN"/>
</dbReference>
<name>A0A9W6CIS6_XANFL</name>
<dbReference type="SUPFAM" id="SSF64518">
    <property type="entry name" value="Phase 1 flagellin"/>
    <property type="match status" value="1"/>
</dbReference>
<evidence type="ECO:0000313" key="7">
    <source>
        <dbReference type="EMBL" id="MDR6333811.1"/>
    </source>
</evidence>
<dbReference type="GeneID" id="95760901"/>
<dbReference type="AlphaFoldDB" id="A0A9W6CIS6"/>
<evidence type="ECO:0000313" key="9">
    <source>
        <dbReference type="Proteomes" id="UP001245370"/>
    </source>
</evidence>
<comment type="subcellular location">
    <subcellularLocation>
        <location evidence="3">Secreted</location>
    </subcellularLocation>
    <subcellularLocation>
        <location evidence="3">Bacterial flagellum</location>
    </subcellularLocation>
</comment>
<dbReference type="InterPro" id="IPR046358">
    <property type="entry name" value="Flagellin_C"/>
</dbReference>
<keyword evidence="6" id="KW-0966">Cell projection</keyword>
<dbReference type="Proteomes" id="UP001144397">
    <property type="component" value="Unassembled WGS sequence"/>
</dbReference>
<keyword evidence="6" id="KW-0969">Cilium</keyword>
<dbReference type="GO" id="GO:0009288">
    <property type="term" value="C:bacterial-type flagellum"/>
    <property type="evidence" value="ECO:0007669"/>
    <property type="project" value="UniProtKB-SubCell"/>
</dbReference>
<comment type="caution">
    <text evidence="6">The sequence shown here is derived from an EMBL/GenBank/DDBJ whole genome shotgun (WGS) entry which is preliminary data.</text>
</comment>
<evidence type="ECO:0000259" key="4">
    <source>
        <dbReference type="Pfam" id="PF00669"/>
    </source>
</evidence>
<evidence type="ECO:0000259" key="5">
    <source>
        <dbReference type="Pfam" id="PF00700"/>
    </source>
</evidence>
<dbReference type="Pfam" id="PF00700">
    <property type="entry name" value="Flagellin_C"/>
    <property type="match status" value="1"/>
</dbReference>
<dbReference type="Pfam" id="PF00669">
    <property type="entry name" value="Flagellin_N"/>
    <property type="match status" value="1"/>
</dbReference>
<feature type="domain" description="Flagellin C-terminal" evidence="5">
    <location>
        <begin position="261"/>
        <end position="346"/>
    </location>
</feature>
<evidence type="ECO:0000313" key="6">
    <source>
        <dbReference type="EMBL" id="GLI20435.1"/>
    </source>
</evidence>
<gene>
    <name evidence="7" type="ORF">GGQ86_002281</name>
    <name evidence="6" type="ORF">XFLAVUS301_01090</name>
</gene>
<evidence type="ECO:0000256" key="1">
    <source>
        <dbReference type="ARBA" id="ARBA00005709"/>
    </source>
</evidence>
<dbReference type="PANTHER" id="PTHR42792">
    <property type="entry name" value="FLAGELLIN"/>
    <property type="match status" value="1"/>
</dbReference>
<dbReference type="GO" id="GO:0005576">
    <property type="term" value="C:extracellular region"/>
    <property type="evidence" value="ECO:0007669"/>
    <property type="project" value="UniProtKB-SubCell"/>
</dbReference>
<dbReference type="EMBL" id="JAVDPY010000003">
    <property type="protein sequence ID" value="MDR6333811.1"/>
    <property type="molecule type" value="Genomic_DNA"/>
</dbReference>